<organism evidence="1 2">
    <name type="scientific">Xylaria curta</name>
    <dbReference type="NCBI Taxonomy" id="42375"/>
    <lineage>
        <taxon>Eukaryota</taxon>
        <taxon>Fungi</taxon>
        <taxon>Dikarya</taxon>
        <taxon>Ascomycota</taxon>
        <taxon>Pezizomycotina</taxon>
        <taxon>Sordariomycetes</taxon>
        <taxon>Xylariomycetidae</taxon>
        <taxon>Xylariales</taxon>
        <taxon>Xylariaceae</taxon>
        <taxon>Xylaria</taxon>
    </lineage>
</organism>
<reference evidence="1" key="1">
    <citation type="submission" date="2022-10" db="EMBL/GenBank/DDBJ databases">
        <title>Genome Sequence of Xylaria curta.</title>
        <authorList>
            <person name="Buettner E."/>
        </authorList>
    </citation>
    <scope>NUCLEOTIDE SEQUENCE</scope>
    <source>
        <strain evidence="1">Babe10</strain>
    </source>
</reference>
<sequence length="214" mass="23006">MPTAIFRAGSKPVISQESTISEVTYPDLSAYEVDGDEPEVLPESIPGTFAFRADHTIQVQTPSKGFGAAAGQASLRQVRKSVDASARMPGSFPRASDISPNKENKDPLIHNGIPHGMANKKRHRASSEEAEEDEGSKRGMKKLRKNPPAAEGDGLHASDATNTQPAEEEKDGSESQPASYARPAEDPQVGGYTLPRPTLVFENDVAIMEYGFTV</sequence>
<protein>
    <submittedName>
        <fullName evidence="1">Uncharacterized protein</fullName>
    </submittedName>
</protein>
<comment type="caution">
    <text evidence="1">The sequence shown here is derived from an EMBL/GenBank/DDBJ whole genome shotgun (WGS) entry which is preliminary data.</text>
</comment>
<dbReference type="Proteomes" id="UP001143856">
    <property type="component" value="Unassembled WGS sequence"/>
</dbReference>
<dbReference type="EMBL" id="JAPDGR010004320">
    <property type="protein sequence ID" value="KAJ2968463.1"/>
    <property type="molecule type" value="Genomic_DNA"/>
</dbReference>
<accession>A0ACC1MQH1</accession>
<proteinExistence type="predicted"/>
<gene>
    <name evidence="1" type="ORF">NUW58_g10214</name>
</gene>
<evidence type="ECO:0000313" key="2">
    <source>
        <dbReference type="Proteomes" id="UP001143856"/>
    </source>
</evidence>
<keyword evidence="2" id="KW-1185">Reference proteome</keyword>
<evidence type="ECO:0000313" key="1">
    <source>
        <dbReference type="EMBL" id="KAJ2968463.1"/>
    </source>
</evidence>
<name>A0ACC1MQH1_9PEZI</name>